<evidence type="ECO:0000256" key="7">
    <source>
        <dbReference type="HAMAP-Rule" id="MF_01315"/>
    </source>
</evidence>
<dbReference type="NCBIfam" id="TIGR03631">
    <property type="entry name" value="uS13_bact"/>
    <property type="match status" value="1"/>
</dbReference>
<evidence type="ECO:0000313" key="10">
    <source>
        <dbReference type="EMBL" id="VGO15786.1"/>
    </source>
</evidence>
<dbReference type="EMBL" id="CAAHFG010000003">
    <property type="protein sequence ID" value="VGO15786.1"/>
    <property type="molecule type" value="Genomic_DNA"/>
</dbReference>
<evidence type="ECO:0000256" key="3">
    <source>
        <dbReference type="ARBA" id="ARBA00022884"/>
    </source>
</evidence>
<dbReference type="InterPro" id="IPR001892">
    <property type="entry name" value="Ribosomal_uS13"/>
</dbReference>
<dbReference type="PANTHER" id="PTHR10871">
    <property type="entry name" value="30S RIBOSOMAL PROTEIN S13/40S RIBOSOMAL PROTEIN S18"/>
    <property type="match status" value="1"/>
</dbReference>
<dbReference type="AlphaFoldDB" id="A0A6C2U8Q8"/>
<evidence type="ECO:0000256" key="4">
    <source>
        <dbReference type="ARBA" id="ARBA00022980"/>
    </source>
</evidence>
<keyword evidence="11" id="KW-1185">Reference proteome</keyword>
<dbReference type="InterPro" id="IPR027437">
    <property type="entry name" value="Rbsml_uS13_C"/>
</dbReference>
<dbReference type="GO" id="GO:0000049">
    <property type="term" value="F:tRNA binding"/>
    <property type="evidence" value="ECO:0007669"/>
    <property type="project" value="UniProtKB-UniRule"/>
</dbReference>
<keyword evidence="4 7" id="KW-0689">Ribosomal protein</keyword>
<feature type="compositionally biased region" description="Basic residues" evidence="9">
    <location>
        <begin position="101"/>
        <end position="113"/>
    </location>
</feature>
<dbReference type="PANTHER" id="PTHR10871:SF1">
    <property type="entry name" value="SMALL RIBOSOMAL SUBUNIT PROTEIN US13M"/>
    <property type="match status" value="1"/>
</dbReference>
<proteinExistence type="inferred from homology"/>
<sequence>MPRVLGIDIPGRKKLEYSLRYIYGIGPALAKEVCEKAKLDPNKKADDMTDEDIQHLVSVLQNDYRIEGDLRREVSANIRRLISIGSYRGRRHRAGLPVRGQRTKTNARTRKGAKRTVGVVRGKEARSAAKAAK</sequence>
<dbReference type="InterPro" id="IPR010979">
    <property type="entry name" value="Ribosomal_uS13-like_H2TH"/>
</dbReference>
<keyword evidence="5 7" id="KW-0687">Ribonucleoprotein</keyword>
<evidence type="ECO:0000256" key="6">
    <source>
        <dbReference type="ARBA" id="ARBA00035166"/>
    </source>
</evidence>
<evidence type="ECO:0000256" key="8">
    <source>
        <dbReference type="RuleBase" id="RU003830"/>
    </source>
</evidence>
<dbReference type="InterPro" id="IPR018269">
    <property type="entry name" value="Ribosomal_uS13_CS"/>
</dbReference>
<evidence type="ECO:0000313" key="11">
    <source>
        <dbReference type="Proteomes" id="UP000366872"/>
    </source>
</evidence>
<keyword evidence="3 7" id="KW-0694">RNA-binding</keyword>
<feature type="region of interest" description="Disordered" evidence="9">
    <location>
        <begin position="92"/>
        <end position="113"/>
    </location>
</feature>
<dbReference type="SUPFAM" id="SSF46946">
    <property type="entry name" value="S13-like H2TH domain"/>
    <property type="match status" value="1"/>
</dbReference>
<dbReference type="HAMAP" id="MF_01315">
    <property type="entry name" value="Ribosomal_uS13"/>
    <property type="match status" value="1"/>
</dbReference>
<dbReference type="GO" id="GO:0015935">
    <property type="term" value="C:small ribosomal subunit"/>
    <property type="evidence" value="ECO:0007669"/>
    <property type="project" value="TreeGrafter"/>
</dbReference>
<name>A0A6C2U8Q8_PONDE</name>
<dbReference type="GO" id="GO:0019843">
    <property type="term" value="F:rRNA binding"/>
    <property type="evidence" value="ECO:0007669"/>
    <property type="project" value="UniProtKB-UniRule"/>
</dbReference>
<dbReference type="PIRSF" id="PIRSF002134">
    <property type="entry name" value="Ribosomal_S13"/>
    <property type="match status" value="1"/>
</dbReference>
<evidence type="ECO:0000256" key="2">
    <source>
        <dbReference type="ARBA" id="ARBA00022730"/>
    </source>
</evidence>
<gene>
    <name evidence="7 10" type="primary">rpsM</name>
    <name evidence="10" type="ORF">PDESU_04371</name>
</gene>
<dbReference type="PROSITE" id="PS50159">
    <property type="entry name" value="RIBOSOMAL_S13_2"/>
    <property type="match status" value="1"/>
</dbReference>
<evidence type="ECO:0000256" key="5">
    <source>
        <dbReference type="ARBA" id="ARBA00023274"/>
    </source>
</evidence>
<dbReference type="GO" id="GO:0006412">
    <property type="term" value="P:translation"/>
    <property type="evidence" value="ECO:0007669"/>
    <property type="project" value="UniProtKB-UniRule"/>
</dbReference>
<dbReference type="Proteomes" id="UP000366872">
    <property type="component" value="Unassembled WGS sequence"/>
</dbReference>
<comment type="similarity">
    <text evidence="1 7 8">Belongs to the universal ribosomal protein uS13 family.</text>
</comment>
<comment type="subunit">
    <text evidence="7">Part of the 30S ribosomal subunit. Forms a loose heterodimer with protein S19. Forms two bridges to the 50S subunit in the 70S ribosome.</text>
</comment>
<dbReference type="Gene3D" id="4.10.910.10">
    <property type="entry name" value="30s ribosomal protein s13, domain 2"/>
    <property type="match status" value="1"/>
</dbReference>
<organism evidence="10 11">
    <name type="scientific">Pontiella desulfatans</name>
    <dbReference type="NCBI Taxonomy" id="2750659"/>
    <lineage>
        <taxon>Bacteria</taxon>
        <taxon>Pseudomonadati</taxon>
        <taxon>Kiritimatiellota</taxon>
        <taxon>Kiritimatiellia</taxon>
        <taxon>Kiritimatiellales</taxon>
        <taxon>Pontiellaceae</taxon>
        <taxon>Pontiella</taxon>
    </lineage>
</organism>
<dbReference type="FunFam" id="1.10.8.50:FF:000001">
    <property type="entry name" value="30S ribosomal protein S13"/>
    <property type="match status" value="1"/>
</dbReference>
<dbReference type="InterPro" id="IPR019980">
    <property type="entry name" value="Ribosomal_uS13_bac-type"/>
</dbReference>
<keyword evidence="2 7" id="KW-0699">rRNA-binding</keyword>
<keyword evidence="7" id="KW-0820">tRNA-binding</keyword>
<protein>
    <recommendedName>
        <fullName evidence="6 7">Small ribosomal subunit protein uS13</fullName>
    </recommendedName>
</protein>
<comment type="function">
    <text evidence="7">Located at the top of the head of the 30S subunit, it contacts several helices of the 16S rRNA. In the 70S ribosome it contacts the 23S rRNA (bridge B1a) and protein L5 of the 50S subunit (bridge B1b), connecting the 2 subunits; these bridges are implicated in subunit movement. Contacts the tRNAs in the A and P-sites.</text>
</comment>
<dbReference type="PROSITE" id="PS00646">
    <property type="entry name" value="RIBOSOMAL_S13_1"/>
    <property type="match status" value="1"/>
</dbReference>
<accession>A0A6C2U8Q8</accession>
<reference evidence="10 11" key="1">
    <citation type="submission" date="2019-04" db="EMBL/GenBank/DDBJ databases">
        <authorList>
            <person name="Van Vliet M D."/>
        </authorList>
    </citation>
    <scope>NUCLEOTIDE SEQUENCE [LARGE SCALE GENOMIC DNA]</scope>
    <source>
        <strain evidence="10 11">F1</strain>
    </source>
</reference>
<dbReference type="RefSeq" id="WP_136081360.1">
    <property type="nucleotide sequence ID" value="NZ_CAAHFG010000003.1"/>
</dbReference>
<evidence type="ECO:0000256" key="1">
    <source>
        <dbReference type="ARBA" id="ARBA00008080"/>
    </source>
</evidence>
<dbReference type="Gene3D" id="1.10.8.50">
    <property type="match status" value="1"/>
</dbReference>
<dbReference type="Pfam" id="PF00416">
    <property type="entry name" value="Ribosomal_S13"/>
    <property type="match status" value="1"/>
</dbReference>
<dbReference type="GO" id="GO:0005829">
    <property type="term" value="C:cytosol"/>
    <property type="evidence" value="ECO:0007669"/>
    <property type="project" value="TreeGrafter"/>
</dbReference>
<evidence type="ECO:0000256" key="9">
    <source>
        <dbReference type="SAM" id="MobiDB-lite"/>
    </source>
</evidence>
<dbReference type="GO" id="GO:0003735">
    <property type="term" value="F:structural constituent of ribosome"/>
    <property type="evidence" value="ECO:0007669"/>
    <property type="project" value="InterPro"/>
</dbReference>